<dbReference type="AlphaFoldDB" id="A0AA38TI66"/>
<dbReference type="GO" id="GO:0004144">
    <property type="term" value="F:diacylglycerol O-acyltransferase activity"/>
    <property type="evidence" value="ECO:0007669"/>
    <property type="project" value="UniProtKB-EC"/>
</dbReference>
<dbReference type="PANTHER" id="PTHR31650">
    <property type="entry name" value="O-ACYLTRANSFERASE (WSD1-LIKE) FAMILY PROTEIN"/>
    <property type="match status" value="1"/>
</dbReference>
<keyword evidence="5" id="KW-0808">Transferase</keyword>
<evidence type="ECO:0000256" key="2">
    <source>
        <dbReference type="ARBA" id="ARBA00004586"/>
    </source>
</evidence>
<dbReference type="InterPro" id="IPR004255">
    <property type="entry name" value="O-acyltransferase_WSD1_N"/>
</dbReference>
<comment type="caution">
    <text evidence="14">The sequence shown here is derived from an EMBL/GenBank/DDBJ whole genome shotgun (WGS) entry which is preliminary data.</text>
</comment>
<evidence type="ECO:0000256" key="11">
    <source>
        <dbReference type="SAM" id="Phobius"/>
    </source>
</evidence>
<evidence type="ECO:0000259" key="12">
    <source>
        <dbReference type="Pfam" id="PF03007"/>
    </source>
</evidence>
<accession>A0AA38TI66</accession>
<evidence type="ECO:0000256" key="5">
    <source>
        <dbReference type="ARBA" id="ARBA00022679"/>
    </source>
</evidence>
<dbReference type="InterPro" id="IPR009721">
    <property type="entry name" value="O-acyltransferase_WSD1_C"/>
</dbReference>
<comment type="pathway">
    <text evidence="4">Lipid metabolism.</text>
</comment>
<evidence type="ECO:0000256" key="8">
    <source>
        <dbReference type="ARBA" id="ARBA00024360"/>
    </source>
</evidence>
<evidence type="ECO:0000259" key="13">
    <source>
        <dbReference type="Pfam" id="PF06974"/>
    </source>
</evidence>
<proteinExistence type="inferred from homology"/>
<dbReference type="SUPFAM" id="SSF52777">
    <property type="entry name" value="CoA-dependent acyltransferases"/>
    <property type="match status" value="1"/>
</dbReference>
<evidence type="ECO:0000256" key="7">
    <source>
        <dbReference type="ARBA" id="ARBA00023315"/>
    </source>
</evidence>
<dbReference type="InterPro" id="IPR045034">
    <property type="entry name" value="O-acyltransferase_WSD1-like"/>
</dbReference>
<evidence type="ECO:0000256" key="6">
    <source>
        <dbReference type="ARBA" id="ARBA00022824"/>
    </source>
</evidence>
<keyword evidence="11" id="KW-1133">Transmembrane helix</keyword>
<feature type="domain" description="O-acyltransferase WSD1 C-terminal" evidence="13">
    <location>
        <begin position="271"/>
        <end position="407"/>
    </location>
</feature>
<protein>
    <recommendedName>
        <fullName evidence="16">Diacylglycerol O-acyltransferase</fullName>
    </recommendedName>
</protein>
<keyword evidence="6" id="KW-0256">Endoplasmic reticulum</keyword>
<dbReference type="EMBL" id="JARYMX010000004">
    <property type="protein sequence ID" value="KAJ9551003.1"/>
    <property type="molecule type" value="Genomic_DNA"/>
</dbReference>
<feature type="transmembrane region" description="Helical" evidence="11">
    <location>
        <begin position="197"/>
        <end position="219"/>
    </location>
</feature>
<evidence type="ECO:0000256" key="4">
    <source>
        <dbReference type="ARBA" id="ARBA00005189"/>
    </source>
</evidence>
<dbReference type="Proteomes" id="UP001172457">
    <property type="component" value="Chromosome 4"/>
</dbReference>
<dbReference type="GO" id="GO:0005789">
    <property type="term" value="C:endoplasmic reticulum membrane"/>
    <property type="evidence" value="ECO:0007669"/>
    <property type="project" value="UniProtKB-SubCell"/>
</dbReference>
<evidence type="ECO:0000256" key="3">
    <source>
        <dbReference type="ARBA" id="ARBA00004771"/>
    </source>
</evidence>
<organism evidence="14 15">
    <name type="scientific">Centaurea solstitialis</name>
    <name type="common">yellow star-thistle</name>
    <dbReference type="NCBI Taxonomy" id="347529"/>
    <lineage>
        <taxon>Eukaryota</taxon>
        <taxon>Viridiplantae</taxon>
        <taxon>Streptophyta</taxon>
        <taxon>Embryophyta</taxon>
        <taxon>Tracheophyta</taxon>
        <taxon>Spermatophyta</taxon>
        <taxon>Magnoliopsida</taxon>
        <taxon>eudicotyledons</taxon>
        <taxon>Gunneridae</taxon>
        <taxon>Pentapetalae</taxon>
        <taxon>asterids</taxon>
        <taxon>campanulids</taxon>
        <taxon>Asterales</taxon>
        <taxon>Asteraceae</taxon>
        <taxon>Carduoideae</taxon>
        <taxon>Cardueae</taxon>
        <taxon>Centaureinae</taxon>
        <taxon>Centaurea</taxon>
    </lineage>
</organism>
<name>A0AA38TI66_9ASTR</name>
<dbReference type="GO" id="GO:0005886">
    <property type="term" value="C:plasma membrane"/>
    <property type="evidence" value="ECO:0007669"/>
    <property type="project" value="UniProtKB-SubCell"/>
</dbReference>
<comment type="pathway">
    <text evidence="3">Glycerolipid metabolism; triacylglycerol biosynthesis.</text>
</comment>
<evidence type="ECO:0000313" key="14">
    <source>
        <dbReference type="EMBL" id="KAJ9551003.1"/>
    </source>
</evidence>
<gene>
    <name evidence="14" type="ORF">OSB04_015048</name>
</gene>
<dbReference type="Pfam" id="PF03007">
    <property type="entry name" value="WS_DGAT_cat"/>
    <property type="match status" value="1"/>
</dbReference>
<dbReference type="GO" id="GO:0019432">
    <property type="term" value="P:triglyceride biosynthetic process"/>
    <property type="evidence" value="ECO:0007669"/>
    <property type="project" value="TreeGrafter"/>
</dbReference>
<evidence type="ECO:0000256" key="10">
    <source>
        <dbReference type="ARBA" id="ARBA00048109"/>
    </source>
</evidence>
<feature type="domain" description="O-acyltransferase WSD1-like N-terminal" evidence="12">
    <location>
        <begin position="79"/>
        <end position="259"/>
    </location>
</feature>
<keyword evidence="7" id="KW-0012">Acyltransferase</keyword>
<comment type="similarity">
    <text evidence="8">In the N-terminal section; belongs to the long-chain O-acyltransferase family.</text>
</comment>
<keyword evidence="11" id="KW-0472">Membrane</keyword>
<comment type="catalytic activity">
    <reaction evidence="9">
        <text>a long chain fatty alcohol + a fatty acyl-CoA = a long-chain alcohol wax ester + CoA</text>
        <dbReference type="Rhea" id="RHEA:38443"/>
        <dbReference type="ChEBI" id="CHEBI:17135"/>
        <dbReference type="ChEBI" id="CHEBI:57287"/>
        <dbReference type="ChEBI" id="CHEBI:77636"/>
        <dbReference type="ChEBI" id="CHEBI:235323"/>
        <dbReference type="EC" id="2.3.1.75"/>
    </reaction>
</comment>
<evidence type="ECO:0000256" key="1">
    <source>
        <dbReference type="ARBA" id="ARBA00004162"/>
    </source>
</evidence>
<comment type="catalytic activity">
    <reaction evidence="10">
        <text>an acyl-CoA + a 1,2-diacyl-sn-glycerol = a triacyl-sn-glycerol + CoA</text>
        <dbReference type="Rhea" id="RHEA:10868"/>
        <dbReference type="ChEBI" id="CHEBI:17815"/>
        <dbReference type="ChEBI" id="CHEBI:57287"/>
        <dbReference type="ChEBI" id="CHEBI:58342"/>
        <dbReference type="ChEBI" id="CHEBI:64615"/>
        <dbReference type="EC" id="2.3.1.20"/>
    </reaction>
</comment>
<keyword evidence="11" id="KW-0812">Transmembrane</keyword>
<reference evidence="14" key="1">
    <citation type="submission" date="2023-03" db="EMBL/GenBank/DDBJ databases">
        <title>Chromosome-scale reference genome and RAD-based genetic map of yellow starthistle (Centaurea solstitialis) reveal putative structural variation and QTLs associated with invader traits.</title>
        <authorList>
            <person name="Reatini B."/>
            <person name="Cang F.A."/>
            <person name="Jiang Q."/>
            <person name="Mckibben M.T.W."/>
            <person name="Barker M.S."/>
            <person name="Rieseberg L.H."/>
            <person name="Dlugosch K.M."/>
        </authorList>
    </citation>
    <scope>NUCLEOTIDE SEQUENCE</scope>
    <source>
        <strain evidence="14">CAN-66</strain>
        <tissue evidence="14">Leaf</tissue>
    </source>
</reference>
<keyword evidence="15" id="KW-1185">Reference proteome</keyword>
<evidence type="ECO:0000313" key="15">
    <source>
        <dbReference type="Proteomes" id="UP001172457"/>
    </source>
</evidence>
<evidence type="ECO:0000256" key="9">
    <source>
        <dbReference type="ARBA" id="ARBA00047604"/>
    </source>
</evidence>
<dbReference type="PANTHER" id="PTHR31650:SF79">
    <property type="entry name" value="O-ACYLTRANSFERASE (WSD1-LIKE) FAMILY PROTEIN-RELATED"/>
    <property type="match status" value="1"/>
</dbReference>
<dbReference type="GO" id="GO:0047196">
    <property type="term" value="F:long-chain-alcohol O-fatty-acyltransferase activity"/>
    <property type="evidence" value="ECO:0007669"/>
    <property type="project" value="UniProtKB-EC"/>
</dbReference>
<sequence length="421" mass="47616">MMRKTISLKPLRLIQTTQDDEQPLSPVARMFHEPGANVYIIIIFGMKTLINPDVFIANIPDSICKNQRFSSLQVLNKENGKMKWVPTHVNLDDHVIVPKLDPNMESGDKFVEDYISNLSKSHIDNSKPLWDLHILNTKTLDAQSTCVFRIHHSIGDGISLANLFLACSRKADAKALPTLLGDNKSGRQIKLVTSFRSMFVVIWNTIVALVVFVSTVLFLKDKKTVLSGYSGIEDRPRRFVFTSVSFDDIKLVKKAMDVAFSTNATRRHGAWGNKISYVILPFDIKHKQDMLDYVREVKTEMERKKASLEPLYTSIIANLVIKLFGIKFAGKMNHKVFSNTTLALSNVPGPQEHMSLFGHQVNYIAPSCYGQPMALVINVVSYVDKMTFVLSVDEEIIPDPQNLCHELWVSNQSINQEHLDL</sequence>
<evidence type="ECO:0008006" key="16">
    <source>
        <dbReference type="Google" id="ProtNLM"/>
    </source>
</evidence>
<comment type="subcellular location">
    <subcellularLocation>
        <location evidence="1">Cell membrane</location>
        <topology evidence="1">Single-pass membrane protein</topology>
    </subcellularLocation>
    <subcellularLocation>
        <location evidence="2">Endoplasmic reticulum membrane</location>
    </subcellularLocation>
</comment>
<dbReference type="Pfam" id="PF06974">
    <property type="entry name" value="WS_DGAT_C"/>
    <property type="match status" value="1"/>
</dbReference>